<feature type="domain" description="Flagellar hook protein FlgE D2" evidence="7">
    <location>
        <begin position="156"/>
        <end position="280"/>
    </location>
</feature>
<dbReference type="NCBIfam" id="TIGR03506">
    <property type="entry name" value="FlgEFG_subfam"/>
    <property type="match status" value="1"/>
</dbReference>
<evidence type="ECO:0000256" key="4">
    <source>
        <dbReference type="ARBA" id="ARBA00023143"/>
    </source>
</evidence>
<feature type="domain" description="Flagellar basal-body/hook protein C-terminal" evidence="6">
    <location>
        <begin position="354"/>
        <end position="397"/>
    </location>
</feature>
<proteinExistence type="inferred from homology"/>
<keyword evidence="9" id="KW-0969">Cilium</keyword>
<dbReference type="PANTHER" id="PTHR30435:SF1">
    <property type="entry name" value="FLAGELLAR HOOK PROTEIN FLGE"/>
    <property type="match status" value="1"/>
</dbReference>
<dbReference type="AlphaFoldDB" id="B9Z4U8"/>
<keyword evidence="9" id="KW-0282">Flagellum</keyword>
<dbReference type="PANTHER" id="PTHR30435">
    <property type="entry name" value="FLAGELLAR PROTEIN"/>
    <property type="match status" value="1"/>
</dbReference>
<keyword evidence="10" id="KW-1185">Reference proteome</keyword>
<evidence type="ECO:0000313" key="9">
    <source>
        <dbReference type="EMBL" id="EEG08180.1"/>
    </source>
</evidence>
<sequence length="399" mass="40040">MSLEIALSGINAVNSQLGSISNNIANSGTYGFKSSRANFSATYAGTQATGVEVASNTQSIGRSGGTVTTGRALDAAIQGRGFFVTRDNAGSVAYTRVGIFNTDKDGVLVDSFGRHVQGYAAVSAASGGARGALGDITVPTGQIAAKASDTLQYVGNLSSGWTTPATAFDPADPTTFNGSSVSTVYDSLGEKHTLTQYFVKNGTNDVTVHFGLDGSLLADTADLAFDSNGALTSSALASGAAALALGTPTGAAALAVKLDYTGTTQFAGDTTTTVNSGNGYASGALTGVSLQDNGDILATYSNGQKQAVGTIALANFPNEDGLVPVSATSWVDSPASGTALLSAPGSGLAGTLSAGSLEQSNVDMTAELVNLMSAQRNYQANTKVISTEGQVIQALMQAV</sequence>
<accession>B9Z4U8</accession>
<dbReference type="Pfam" id="PF22692">
    <property type="entry name" value="LlgE_F_G_D1"/>
    <property type="match status" value="1"/>
</dbReference>
<keyword evidence="9" id="KW-0966">Cell projection</keyword>
<keyword evidence="4 5" id="KW-0975">Bacterial flagellum</keyword>
<dbReference type="RefSeq" id="WP_008954403.1">
    <property type="nucleotide sequence ID" value="NZ_ACIS01000006.1"/>
</dbReference>
<evidence type="ECO:0000256" key="5">
    <source>
        <dbReference type="RuleBase" id="RU362116"/>
    </source>
</evidence>
<dbReference type="Pfam" id="PF07559">
    <property type="entry name" value="FlgE_D2"/>
    <property type="match status" value="1"/>
</dbReference>
<reference evidence="9 10" key="1">
    <citation type="submission" date="2009-02" db="EMBL/GenBank/DDBJ databases">
        <title>Sequencing of the draft genome and assembly of Lutiella nitroferrum 2002.</title>
        <authorList>
            <consortium name="US DOE Joint Genome Institute (JGI-PGF)"/>
            <person name="Lucas S."/>
            <person name="Copeland A."/>
            <person name="Lapidus A."/>
            <person name="Glavina del Rio T."/>
            <person name="Tice H."/>
            <person name="Bruce D."/>
            <person name="Goodwin L."/>
            <person name="Pitluck S."/>
            <person name="Larimer F."/>
            <person name="Land M.L."/>
            <person name="Hauser L."/>
            <person name="Coates J.D."/>
        </authorList>
    </citation>
    <scope>NUCLEOTIDE SEQUENCE [LARGE SCALE GENOMIC DNA]</scope>
    <source>
        <strain evidence="9 10">2002</strain>
    </source>
</reference>
<dbReference type="InterPro" id="IPR037925">
    <property type="entry name" value="FlgE/F/G-like"/>
</dbReference>
<dbReference type="InterPro" id="IPR010930">
    <property type="entry name" value="Flg_bb/hook_C_dom"/>
</dbReference>
<dbReference type="InterPro" id="IPR037058">
    <property type="entry name" value="Falgellar_hook_FlgE_sf"/>
</dbReference>
<evidence type="ECO:0000256" key="2">
    <source>
        <dbReference type="ARBA" id="ARBA00009677"/>
    </source>
</evidence>
<dbReference type="InterPro" id="IPR020013">
    <property type="entry name" value="Flagellar_FlgE/F/G"/>
</dbReference>
<feature type="domain" description="Flagellar hook protein FlgE/F/G-like D1" evidence="8">
    <location>
        <begin position="76"/>
        <end position="141"/>
    </location>
</feature>
<dbReference type="EMBL" id="ACIS01000006">
    <property type="protein sequence ID" value="EEG08180.1"/>
    <property type="molecule type" value="Genomic_DNA"/>
</dbReference>
<evidence type="ECO:0000256" key="1">
    <source>
        <dbReference type="ARBA" id="ARBA00004117"/>
    </source>
</evidence>
<dbReference type="Gene3D" id="2.60.98.20">
    <property type="entry name" value="Flagellar hook protein FlgE"/>
    <property type="match status" value="1"/>
</dbReference>
<dbReference type="Pfam" id="PF06429">
    <property type="entry name" value="Flg_bbr_C"/>
    <property type="match status" value="1"/>
</dbReference>
<comment type="subcellular location">
    <subcellularLocation>
        <location evidence="1 5">Bacterial flagellum basal body</location>
    </subcellularLocation>
</comment>
<evidence type="ECO:0000313" key="10">
    <source>
        <dbReference type="Proteomes" id="UP000003165"/>
    </source>
</evidence>
<dbReference type="InterPro" id="IPR011491">
    <property type="entry name" value="FlgE_D2"/>
</dbReference>
<organism evidence="9 10">
    <name type="scientific">Pseudogulbenkiania ferrooxidans 2002</name>
    <dbReference type="NCBI Taxonomy" id="279714"/>
    <lineage>
        <taxon>Bacteria</taxon>
        <taxon>Pseudomonadati</taxon>
        <taxon>Pseudomonadota</taxon>
        <taxon>Betaproteobacteria</taxon>
        <taxon>Neisseriales</taxon>
        <taxon>Chromobacteriaceae</taxon>
        <taxon>Pseudogulbenkiania</taxon>
    </lineage>
</organism>
<comment type="caution">
    <text evidence="9">The sequence shown here is derived from an EMBL/GenBank/DDBJ whole genome shotgun (WGS) entry which is preliminary data.</text>
</comment>
<evidence type="ECO:0000256" key="3">
    <source>
        <dbReference type="ARBA" id="ARBA00019015"/>
    </source>
</evidence>
<dbReference type="Proteomes" id="UP000003165">
    <property type="component" value="Unassembled WGS sequence"/>
</dbReference>
<name>B9Z4U8_9NEIS</name>
<evidence type="ECO:0000259" key="6">
    <source>
        <dbReference type="Pfam" id="PF06429"/>
    </source>
</evidence>
<dbReference type="GO" id="GO:0005829">
    <property type="term" value="C:cytosol"/>
    <property type="evidence" value="ECO:0007669"/>
    <property type="project" value="TreeGrafter"/>
</dbReference>
<evidence type="ECO:0000259" key="7">
    <source>
        <dbReference type="Pfam" id="PF07559"/>
    </source>
</evidence>
<dbReference type="SUPFAM" id="SSF117143">
    <property type="entry name" value="Flagellar hook protein flgE"/>
    <property type="match status" value="1"/>
</dbReference>
<comment type="function">
    <text evidence="5">A flexible structure which links the flagellar filament to the drive apparatus in the basal body.</text>
</comment>
<protein>
    <recommendedName>
        <fullName evidence="3 5">Flagellar hook protein FlgE</fullName>
    </recommendedName>
</protein>
<dbReference type="GO" id="GO:0009425">
    <property type="term" value="C:bacterial-type flagellum basal body"/>
    <property type="evidence" value="ECO:0007669"/>
    <property type="project" value="UniProtKB-SubCell"/>
</dbReference>
<dbReference type="GO" id="GO:0009424">
    <property type="term" value="C:bacterial-type flagellum hook"/>
    <property type="evidence" value="ECO:0007669"/>
    <property type="project" value="TreeGrafter"/>
</dbReference>
<evidence type="ECO:0000259" key="8">
    <source>
        <dbReference type="Pfam" id="PF22692"/>
    </source>
</evidence>
<comment type="similarity">
    <text evidence="2 5">Belongs to the flagella basal body rod proteins family.</text>
</comment>
<dbReference type="InterPro" id="IPR053967">
    <property type="entry name" value="LlgE_F_G-like_D1"/>
</dbReference>
<dbReference type="GO" id="GO:0071978">
    <property type="term" value="P:bacterial-type flagellum-dependent swarming motility"/>
    <property type="evidence" value="ECO:0007669"/>
    <property type="project" value="TreeGrafter"/>
</dbReference>
<gene>
    <name evidence="9" type="ORF">FuraDRAFT_2383</name>
</gene>
<dbReference type="eggNOG" id="COG1749">
    <property type="taxonomic scope" value="Bacteria"/>
</dbReference>